<reference evidence="2 3" key="1">
    <citation type="submission" date="2008-07" db="EMBL/GenBank/DDBJ databases">
        <authorList>
            <person name="Tandeau de Marsac N."/>
            <person name="Ferriera S."/>
            <person name="Johnson J."/>
            <person name="Kravitz S."/>
            <person name="Beeson K."/>
            <person name="Sutton G."/>
            <person name="Rogers Y.-H."/>
            <person name="Friedman R."/>
            <person name="Frazier M."/>
            <person name="Venter J.C."/>
        </authorList>
    </citation>
    <scope>NUCLEOTIDE SEQUENCE [LARGE SCALE GENOMIC DNA]</scope>
    <source>
        <strain evidence="2 3">PCC 7420</strain>
    </source>
</reference>
<dbReference type="HOGENOM" id="CLU_098557_0_0_3"/>
<dbReference type="PANTHER" id="PTHR47152:SF1">
    <property type="entry name" value="SLL1186 PROTEIN"/>
    <property type="match status" value="1"/>
</dbReference>
<name>B4VRZ3_9CYAN</name>
<dbReference type="PANTHER" id="PTHR47152">
    <property type="entry name" value="SLR2084 PROTEIN-RELATED"/>
    <property type="match status" value="1"/>
</dbReference>
<sequence>MHQLEQNSLSVTIPIRAIKLTPGSTIQISDVSWQDFERILVELGEHRNTRIAYYQSILSIMSPLAIHERPHRIIADIVKTILDSQERDWEDFGSTTFKRPVIAGVEPDTCLYIQNANRVQGCTAMDLDIYPPPDLAIECDVTSKTTLDAYAALGVPEVWIYRHHQLRIYIFRNGDYSLSPETAIFRDMSITELIPPLVQQAIEQGTSRMLRELRRQLRR</sequence>
<dbReference type="EMBL" id="DS989850">
    <property type="protein sequence ID" value="EDX75127.1"/>
    <property type="molecule type" value="Genomic_DNA"/>
</dbReference>
<evidence type="ECO:0000259" key="1">
    <source>
        <dbReference type="Pfam" id="PF05685"/>
    </source>
</evidence>
<protein>
    <recommendedName>
        <fullName evidence="1">Putative restriction endonuclease domain-containing protein</fullName>
    </recommendedName>
</protein>
<dbReference type="eggNOG" id="COG4636">
    <property type="taxonomic scope" value="Bacteria"/>
</dbReference>
<dbReference type="STRING" id="118168.MC7420_2131"/>
<evidence type="ECO:0000313" key="2">
    <source>
        <dbReference type="EMBL" id="EDX75127.1"/>
    </source>
</evidence>
<dbReference type="SUPFAM" id="SSF52980">
    <property type="entry name" value="Restriction endonuclease-like"/>
    <property type="match status" value="1"/>
</dbReference>
<accession>B4VRZ3</accession>
<organism evidence="2 3">
    <name type="scientific">Coleofasciculus chthonoplastes PCC 7420</name>
    <dbReference type="NCBI Taxonomy" id="118168"/>
    <lineage>
        <taxon>Bacteria</taxon>
        <taxon>Bacillati</taxon>
        <taxon>Cyanobacteriota</taxon>
        <taxon>Cyanophyceae</taxon>
        <taxon>Coleofasciculales</taxon>
        <taxon>Coleofasciculaceae</taxon>
        <taxon>Coleofasciculus</taxon>
    </lineage>
</organism>
<dbReference type="Gene3D" id="3.90.1570.10">
    <property type="entry name" value="tt1808, chain A"/>
    <property type="match status" value="1"/>
</dbReference>
<gene>
    <name evidence="2" type="ORF">MC7420_2131</name>
</gene>
<dbReference type="InterPro" id="IPR011335">
    <property type="entry name" value="Restrct_endonuc-II-like"/>
</dbReference>
<dbReference type="Pfam" id="PF05685">
    <property type="entry name" value="Uma2"/>
    <property type="match status" value="1"/>
</dbReference>
<dbReference type="Proteomes" id="UP000003835">
    <property type="component" value="Unassembled WGS sequence"/>
</dbReference>
<dbReference type="InterPro" id="IPR008538">
    <property type="entry name" value="Uma2"/>
</dbReference>
<feature type="domain" description="Putative restriction endonuclease" evidence="1">
    <location>
        <begin position="33"/>
        <end position="180"/>
    </location>
</feature>
<keyword evidence="3" id="KW-1185">Reference proteome</keyword>
<evidence type="ECO:0000313" key="3">
    <source>
        <dbReference type="Proteomes" id="UP000003835"/>
    </source>
</evidence>
<dbReference type="InterPro" id="IPR012296">
    <property type="entry name" value="Nuclease_put_TT1808"/>
</dbReference>
<proteinExistence type="predicted"/>
<dbReference type="CDD" id="cd06260">
    <property type="entry name" value="DUF820-like"/>
    <property type="match status" value="1"/>
</dbReference>
<dbReference type="AlphaFoldDB" id="B4VRZ3"/>